<comment type="caution">
    <text evidence="3">The sequence shown here is derived from an EMBL/GenBank/DDBJ whole genome shotgun (WGS) entry which is preliminary data.</text>
</comment>
<dbReference type="AlphaFoldDB" id="A0A370HF23"/>
<dbReference type="NCBIfam" id="TIGR00996">
    <property type="entry name" value="Mtu_fam_mce"/>
    <property type="match status" value="1"/>
</dbReference>
<dbReference type="Proteomes" id="UP000255355">
    <property type="component" value="Unassembled WGS sequence"/>
</dbReference>
<evidence type="ECO:0000259" key="2">
    <source>
        <dbReference type="Pfam" id="PF11887"/>
    </source>
</evidence>
<accession>A0A370HF23</accession>
<dbReference type="Pfam" id="PF11887">
    <property type="entry name" value="Mce4_CUP1"/>
    <property type="match status" value="1"/>
</dbReference>
<dbReference type="InterPro" id="IPR024516">
    <property type="entry name" value="Mce_C"/>
</dbReference>
<evidence type="ECO:0000313" key="3">
    <source>
        <dbReference type="EMBL" id="RDI55844.1"/>
    </source>
</evidence>
<dbReference type="EMBL" id="QQAZ01000001">
    <property type="protein sequence ID" value="RDI55844.1"/>
    <property type="molecule type" value="Genomic_DNA"/>
</dbReference>
<evidence type="ECO:0000259" key="1">
    <source>
        <dbReference type="Pfam" id="PF02470"/>
    </source>
</evidence>
<dbReference type="PANTHER" id="PTHR33371:SF17">
    <property type="entry name" value="MCE-FAMILY PROTEIN MCE1B"/>
    <property type="match status" value="1"/>
</dbReference>
<evidence type="ECO:0000313" key="4">
    <source>
        <dbReference type="Proteomes" id="UP000255355"/>
    </source>
</evidence>
<feature type="domain" description="Mammalian cell entry C-terminal" evidence="2">
    <location>
        <begin position="117"/>
        <end position="302"/>
    </location>
</feature>
<feature type="domain" description="Mce/MlaD" evidence="1">
    <location>
        <begin position="39"/>
        <end position="111"/>
    </location>
</feature>
<dbReference type="InterPro" id="IPR003399">
    <property type="entry name" value="Mce/MlaD"/>
</dbReference>
<keyword evidence="4" id="KW-1185">Reference proteome</keyword>
<protein>
    <submittedName>
        <fullName evidence="3">Phospholipid/cholesterol/gamma-HCH transport system substrate-binding protein</fullName>
    </submittedName>
</protein>
<dbReference type="STRING" id="1210089.GCA_001613165_04099"/>
<dbReference type="InterPro" id="IPR052336">
    <property type="entry name" value="MlaD_Phospholipid_Transporter"/>
</dbReference>
<proteinExistence type="predicted"/>
<organism evidence="3 4">
    <name type="scientific">Nocardia mexicana</name>
    <dbReference type="NCBI Taxonomy" id="279262"/>
    <lineage>
        <taxon>Bacteria</taxon>
        <taxon>Bacillati</taxon>
        <taxon>Actinomycetota</taxon>
        <taxon>Actinomycetes</taxon>
        <taxon>Mycobacteriales</taxon>
        <taxon>Nocardiaceae</taxon>
        <taxon>Nocardia</taxon>
    </lineage>
</organism>
<dbReference type="GO" id="GO:0005576">
    <property type="term" value="C:extracellular region"/>
    <property type="evidence" value="ECO:0007669"/>
    <property type="project" value="TreeGrafter"/>
</dbReference>
<sequence length="335" mass="35900">MRSVGAASAKLVVFLVVVVVCAVFVVSALNTPVPDDREAYEAVFTDVSGLYEGNTVRLSGVAVGTVESVRLDGELARVRFTVDRARPLYDNTRAAVRYQDLVGQRYVELLPDRMPGRKVAPGATIPLDRTTPSFDVSKLFNGFKPLFETIDTAQLNQFGQNLLRVLRGDGSGIGPALADLDRLTKYAKNSEAVIVLLIRNLGEVSEAIGGKSAAVGDLVDQLSGILRQFSTQTGAILDAVTRANRTMGPLIPLLEELRDIYDGNYQPLDALLRRLLPQTDQIVEILSLMPALLQGLNSAVPPKGQPVALNCSSGPAPIPGIGAQVLGNQNLVVCR</sequence>
<dbReference type="GO" id="GO:0051701">
    <property type="term" value="P:biological process involved in interaction with host"/>
    <property type="evidence" value="ECO:0007669"/>
    <property type="project" value="TreeGrafter"/>
</dbReference>
<gene>
    <name evidence="3" type="ORF">DFR68_101680</name>
</gene>
<reference evidence="3 4" key="1">
    <citation type="submission" date="2018-07" db="EMBL/GenBank/DDBJ databases">
        <title>Genomic Encyclopedia of Type Strains, Phase IV (KMG-IV): sequencing the most valuable type-strain genomes for metagenomic binning, comparative biology and taxonomic classification.</title>
        <authorList>
            <person name="Goeker M."/>
        </authorList>
    </citation>
    <scope>NUCLEOTIDE SEQUENCE [LARGE SCALE GENOMIC DNA]</scope>
    <source>
        <strain evidence="3 4">DSM 44952</strain>
    </source>
</reference>
<name>A0A370HF23_9NOCA</name>
<dbReference type="Pfam" id="PF02470">
    <property type="entry name" value="MlaD"/>
    <property type="match status" value="1"/>
</dbReference>
<dbReference type="InterPro" id="IPR005693">
    <property type="entry name" value="Mce"/>
</dbReference>
<dbReference type="PANTHER" id="PTHR33371">
    <property type="entry name" value="INTERMEMBRANE PHOSPHOLIPID TRANSPORT SYSTEM BINDING PROTEIN MLAD-RELATED"/>
    <property type="match status" value="1"/>
</dbReference>
<dbReference type="RefSeq" id="WP_068021818.1">
    <property type="nucleotide sequence ID" value="NZ_QQAZ01000001.1"/>
</dbReference>
<dbReference type="OrthoDB" id="338143at2"/>